<feature type="transmembrane region" description="Helical" evidence="1">
    <location>
        <begin position="87"/>
        <end position="113"/>
    </location>
</feature>
<keyword evidence="1" id="KW-1133">Transmembrane helix</keyword>
<name>A0A1M6KG27_9FIRM</name>
<keyword evidence="1" id="KW-0472">Membrane</keyword>
<proteinExistence type="predicted"/>
<dbReference type="Proteomes" id="UP000184386">
    <property type="component" value="Unassembled WGS sequence"/>
</dbReference>
<feature type="signal peptide" evidence="2">
    <location>
        <begin position="1"/>
        <end position="24"/>
    </location>
</feature>
<dbReference type="AlphaFoldDB" id="A0A1M6KG27"/>
<protein>
    <submittedName>
        <fullName evidence="3">Uncharacterized protein</fullName>
    </submittedName>
</protein>
<feature type="chain" id="PRO_5012093350" evidence="2">
    <location>
        <begin position="25"/>
        <end position="240"/>
    </location>
</feature>
<dbReference type="STRING" id="1121322.SAMN02745136_00441"/>
<keyword evidence="4" id="KW-1185">Reference proteome</keyword>
<keyword evidence="1" id="KW-0812">Transmembrane</keyword>
<accession>A0A1M6KG27</accession>
<evidence type="ECO:0000256" key="2">
    <source>
        <dbReference type="SAM" id="SignalP"/>
    </source>
</evidence>
<feature type="transmembrane region" description="Helical" evidence="1">
    <location>
        <begin position="202"/>
        <end position="220"/>
    </location>
</feature>
<evidence type="ECO:0000256" key="1">
    <source>
        <dbReference type="SAM" id="Phobius"/>
    </source>
</evidence>
<reference evidence="3 4" key="1">
    <citation type="submission" date="2016-11" db="EMBL/GenBank/DDBJ databases">
        <authorList>
            <person name="Jaros S."/>
            <person name="Januszkiewicz K."/>
            <person name="Wedrychowicz H."/>
        </authorList>
    </citation>
    <scope>NUCLEOTIDE SEQUENCE [LARGE SCALE GENOMIC DNA]</scope>
    <source>
        <strain evidence="3 4">DSM 15929</strain>
    </source>
</reference>
<gene>
    <name evidence="3" type="ORF">SAMN02745136_00441</name>
</gene>
<organism evidence="3 4">
    <name type="scientific">Anaerocolumna jejuensis DSM 15929</name>
    <dbReference type="NCBI Taxonomy" id="1121322"/>
    <lineage>
        <taxon>Bacteria</taxon>
        <taxon>Bacillati</taxon>
        <taxon>Bacillota</taxon>
        <taxon>Clostridia</taxon>
        <taxon>Lachnospirales</taxon>
        <taxon>Lachnospiraceae</taxon>
        <taxon>Anaerocolumna</taxon>
    </lineage>
</organism>
<sequence length="240" mass="25518">MRMGKRLFILVAIMMLFSSGGIYASDLNGVDTETQVSTEPTQDKQTTVEQDTTAKAVGDMFGEAGPKAEDIKEAQVFIQPFAKIMNFTMAVILGITALLMMAVSVLDLLYIAFPPVRDILDGGSYGGQPQMGSPRGMGIESNPSMNGRGMQGNEPGGGFSSLGRWVSDEAIAACMESKGGVAIGGMPTAPKNMIIGYLKKRAIFLSMFGVCVILFTSTVFTDLGIKLGMKILNFITGISI</sequence>
<evidence type="ECO:0000313" key="4">
    <source>
        <dbReference type="Proteomes" id="UP000184386"/>
    </source>
</evidence>
<evidence type="ECO:0000313" key="3">
    <source>
        <dbReference type="EMBL" id="SHJ57925.1"/>
    </source>
</evidence>
<dbReference type="EMBL" id="FRAC01000006">
    <property type="protein sequence ID" value="SHJ57925.1"/>
    <property type="molecule type" value="Genomic_DNA"/>
</dbReference>
<keyword evidence="2" id="KW-0732">Signal</keyword>